<proteinExistence type="predicted"/>
<reference evidence="1" key="1">
    <citation type="submission" date="2022-02" db="EMBL/GenBank/DDBJ databases">
        <title>Aestuariibaculum sp., a marine bacterium isolated from sediment in Guangxi.</title>
        <authorList>
            <person name="Ying J."/>
        </authorList>
    </citation>
    <scope>NUCLEOTIDE SEQUENCE</scope>
    <source>
        <strain evidence="1">L182</strain>
    </source>
</reference>
<protein>
    <recommendedName>
        <fullName evidence="3">Calx-beta domain-containing protein</fullName>
    </recommendedName>
</protein>
<evidence type="ECO:0008006" key="3">
    <source>
        <dbReference type="Google" id="ProtNLM"/>
    </source>
</evidence>
<name>A0ABS9RF07_9FLAO</name>
<evidence type="ECO:0000313" key="1">
    <source>
        <dbReference type="EMBL" id="MCH4551533.1"/>
    </source>
</evidence>
<comment type="caution">
    <text evidence="1">The sequence shown here is derived from an EMBL/GenBank/DDBJ whole genome shotgun (WGS) entry which is preliminary data.</text>
</comment>
<organism evidence="1 2">
    <name type="scientific">Aestuariibaculum lutulentum</name>
    <dbReference type="NCBI Taxonomy" id="2920935"/>
    <lineage>
        <taxon>Bacteria</taxon>
        <taxon>Pseudomonadati</taxon>
        <taxon>Bacteroidota</taxon>
        <taxon>Flavobacteriia</taxon>
        <taxon>Flavobacteriales</taxon>
        <taxon>Flavobacteriaceae</taxon>
    </lineage>
</organism>
<dbReference type="EMBL" id="JAKVQD010000001">
    <property type="protein sequence ID" value="MCH4551533.1"/>
    <property type="molecule type" value="Genomic_DNA"/>
</dbReference>
<keyword evidence="2" id="KW-1185">Reference proteome</keyword>
<gene>
    <name evidence="1" type="ORF">MKW35_02790</name>
</gene>
<dbReference type="Proteomes" id="UP001156141">
    <property type="component" value="Unassembled WGS sequence"/>
</dbReference>
<accession>A0ABS9RF07</accession>
<evidence type="ECO:0000313" key="2">
    <source>
        <dbReference type="Proteomes" id="UP001156141"/>
    </source>
</evidence>
<sequence length="240" mass="24743">MKKLAYILMMLITGASLQNCEDTYLPPELKYITFAKTAYSTGVDVGGTTTLDVTVYTGSIAGSDKTFNIIVDGSGAADGSYEVPSTVTIPKGTNEGVIAVTLSDNNLGIGVNNLVIDIENDGINSVGNSTTVSYIQNCTEVSGSLAITFDGYGSETSWEITDALGGVVVSGGGYADGQVSATESITLCSGRDYTFTIKDVYGDGLSYPANGTYTLTIDGTVKASGGGDFGSSESTDFDTN</sequence>
<dbReference type="RefSeq" id="WP_240571862.1">
    <property type="nucleotide sequence ID" value="NZ_CP136709.1"/>
</dbReference>